<dbReference type="Proteomes" id="UP000605897">
    <property type="component" value="Unassembled WGS sequence"/>
</dbReference>
<proteinExistence type="predicted"/>
<evidence type="ECO:0008006" key="3">
    <source>
        <dbReference type="Google" id="ProtNLM"/>
    </source>
</evidence>
<name>A0ABQ3JCC5_9PSEU</name>
<gene>
    <name evidence="1" type="ORF">GCM10017786_51610</name>
</gene>
<organism evidence="1 2">
    <name type="scientific">Amycolatopsis deserti</name>
    <dbReference type="NCBI Taxonomy" id="185696"/>
    <lineage>
        <taxon>Bacteria</taxon>
        <taxon>Bacillati</taxon>
        <taxon>Actinomycetota</taxon>
        <taxon>Actinomycetes</taxon>
        <taxon>Pseudonocardiales</taxon>
        <taxon>Pseudonocardiaceae</taxon>
        <taxon>Amycolatopsis</taxon>
    </lineage>
</organism>
<evidence type="ECO:0000313" key="1">
    <source>
        <dbReference type="EMBL" id="GHF11511.1"/>
    </source>
</evidence>
<dbReference type="RefSeq" id="WP_191247198.1">
    <property type="nucleotide sequence ID" value="NZ_BNAU01000006.1"/>
</dbReference>
<dbReference type="Pfam" id="PF07366">
    <property type="entry name" value="SnoaL"/>
    <property type="match status" value="1"/>
</dbReference>
<dbReference type="InterPro" id="IPR009959">
    <property type="entry name" value="Cyclase_SnoaL-like"/>
</dbReference>
<keyword evidence="2" id="KW-1185">Reference proteome</keyword>
<dbReference type="PANTHER" id="PTHR38436">
    <property type="entry name" value="POLYKETIDE CYCLASE SNOAL-LIKE DOMAIN"/>
    <property type="match status" value="1"/>
</dbReference>
<dbReference type="Gene3D" id="3.10.450.50">
    <property type="match status" value="1"/>
</dbReference>
<accession>A0ABQ3JCC5</accession>
<sequence length="145" mass="15868">MTTDQLSSNKQLVEDFIQDLFTKGDSDAVDRYLDPAFVNHDPPFPGAPDGPDGMRAAAMMFRQAMPDWHSDVERLVAEGDIVVEVFTARGTHRGELMGVPGTGETITLRGINVFRVQGDRIVERWGSLDQLGLLQQLGLTSPGSP</sequence>
<dbReference type="EMBL" id="BNAU01000006">
    <property type="protein sequence ID" value="GHF11511.1"/>
    <property type="molecule type" value="Genomic_DNA"/>
</dbReference>
<dbReference type="SUPFAM" id="SSF54427">
    <property type="entry name" value="NTF2-like"/>
    <property type="match status" value="1"/>
</dbReference>
<protein>
    <recommendedName>
        <fullName evidence="3">Ester cyclase</fullName>
    </recommendedName>
</protein>
<dbReference type="PANTHER" id="PTHR38436:SF1">
    <property type="entry name" value="ESTER CYCLASE"/>
    <property type="match status" value="1"/>
</dbReference>
<reference evidence="2" key="1">
    <citation type="journal article" date="2019" name="Int. J. Syst. Evol. Microbiol.">
        <title>The Global Catalogue of Microorganisms (GCM) 10K type strain sequencing project: providing services to taxonomists for standard genome sequencing and annotation.</title>
        <authorList>
            <consortium name="The Broad Institute Genomics Platform"/>
            <consortium name="The Broad Institute Genome Sequencing Center for Infectious Disease"/>
            <person name="Wu L."/>
            <person name="Ma J."/>
        </authorList>
    </citation>
    <scope>NUCLEOTIDE SEQUENCE [LARGE SCALE GENOMIC DNA]</scope>
    <source>
        <strain evidence="2">CGMCC 4.7677</strain>
    </source>
</reference>
<dbReference type="InterPro" id="IPR032710">
    <property type="entry name" value="NTF2-like_dom_sf"/>
</dbReference>
<comment type="caution">
    <text evidence="1">The sequence shown here is derived from an EMBL/GenBank/DDBJ whole genome shotgun (WGS) entry which is preliminary data.</text>
</comment>
<evidence type="ECO:0000313" key="2">
    <source>
        <dbReference type="Proteomes" id="UP000605897"/>
    </source>
</evidence>